<comment type="caution">
    <text evidence="3">The sequence shown here is derived from an EMBL/GenBank/DDBJ whole genome shotgun (WGS) entry which is preliminary data.</text>
</comment>
<protein>
    <submittedName>
        <fullName evidence="3">Porin family protein</fullName>
    </submittedName>
</protein>
<dbReference type="InterPro" id="IPR000758">
    <property type="entry name" value="Enterovir_OMP"/>
</dbReference>
<evidence type="ECO:0000259" key="2">
    <source>
        <dbReference type="Pfam" id="PF13505"/>
    </source>
</evidence>
<dbReference type="Pfam" id="PF13505">
    <property type="entry name" value="OMP_b-brl"/>
    <property type="match status" value="1"/>
</dbReference>
<evidence type="ECO:0000256" key="1">
    <source>
        <dbReference type="ARBA" id="ARBA00022729"/>
    </source>
</evidence>
<dbReference type="PROSITE" id="PS00695">
    <property type="entry name" value="ENT_VIR_OMP_2"/>
    <property type="match status" value="1"/>
</dbReference>
<dbReference type="SUPFAM" id="SSF56925">
    <property type="entry name" value="OMPA-like"/>
    <property type="match status" value="1"/>
</dbReference>
<organism evidence="3 4">
    <name type="scientific">Parashewanella curva</name>
    <dbReference type="NCBI Taxonomy" id="2338552"/>
    <lineage>
        <taxon>Bacteria</taxon>
        <taxon>Pseudomonadati</taxon>
        <taxon>Pseudomonadota</taxon>
        <taxon>Gammaproteobacteria</taxon>
        <taxon>Alteromonadales</taxon>
        <taxon>Shewanellaceae</taxon>
        <taxon>Parashewanella</taxon>
    </lineage>
</organism>
<feature type="domain" description="Outer membrane protein beta-barrel" evidence="2">
    <location>
        <begin position="34"/>
        <end position="212"/>
    </location>
</feature>
<reference evidence="3 4" key="1">
    <citation type="submission" date="2018-09" db="EMBL/GenBank/DDBJ databases">
        <title>Phylogeny of the Shewanellaceae, and recommendation for two new genera, Pseudoshewanella and Parashewanella.</title>
        <authorList>
            <person name="Wang G."/>
        </authorList>
    </citation>
    <scope>NUCLEOTIDE SEQUENCE [LARGE SCALE GENOMIC DNA]</scope>
    <source>
        <strain evidence="3 4">C51</strain>
    </source>
</reference>
<gene>
    <name evidence="3" type="ORF">D5018_00940</name>
</gene>
<name>A0A3L8Q280_9GAMM</name>
<evidence type="ECO:0000313" key="3">
    <source>
        <dbReference type="EMBL" id="RLV61715.1"/>
    </source>
</evidence>
<dbReference type="Proteomes" id="UP000281474">
    <property type="component" value="Unassembled WGS sequence"/>
</dbReference>
<evidence type="ECO:0000313" key="4">
    <source>
        <dbReference type="Proteomes" id="UP000281474"/>
    </source>
</evidence>
<dbReference type="OrthoDB" id="6266843at2"/>
<dbReference type="EMBL" id="QZEI01000001">
    <property type="protein sequence ID" value="RLV61715.1"/>
    <property type="molecule type" value="Genomic_DNA"/>
</dbReference>
<dbReference type="GO" id="GO:0044384">
    <property type="term" value="C:host outer membrane"/>
    <property type="evidence" value="ECO:0007669"/>
    <property type="project" value="InterPro"/>
</dbReference>
<dbReference type="AlphaFoldDB" id="A0A3L8Q280"/>
<dbReference type="InterPro" id="IPR011250">
    <property type="entry name" value="OMP/PagP_B-barrel"/>
</dbReference>
<keyword evidence="1" id="KW-0732">Signal</keyword>
<accession>A0A3L8Q280</accession>
<dbReference type="InterPro" id="IPR027385">
    <property type="entry name" value="Beta-barrel_OMP"/>
</dbReference>
<sequence>MQAFSVGVLKLLTILNANWYESLFIGESVMKYCLAALLVCSSFHALAEDNHALAIALNLGDTSSNSKTIETDNGKIGLDFSYRYQLDNNWGIEAGYKSVDTEPLELIFNHVLNISALDALDSFRLAGVYSQPLSERNRIVFKLGAQRYSTEFDQKVSNTETRTYTKTGEGVYGAIGWQYQFDFGGEINFFYDYSKMDKVDLKTFNLGFGYRF</sequence>
<proteinExistence type="predicted"/>
<dbReference type="Gene3D" id="2.40.160.20">
    <property type="match status" value="1"/>
</dbReference>
<keyword evidence="4" id="KW-1185">Reference proteome</keyword>